<dbReference type="Proteomes" id="UP000256977">
    <property type="component" value="Unassembled WGS sequence"/>
</dbReference>
<dbReference type="InterPro" id="IPR008979">
    <property type="entry name" value="Galactose-bd-like_sf"/>
</dbReference>
<dbReference type="Pfam" id="PF17390">
    <property type="entry name" value="Bac_rhamnosid_C"/>
    <property type="match status" value="1"/>
</dbReference>
<dbReference type="Pfam" id="PF08531">
    <property type="entry name" value="Bac_rhamnosid_N"/>
    <property type="match status" value="1"/>
</dbReference>
<sequence>MNNARTADVDLAGTRWIACFDDNAEHRRSNGYVCFRKTFSCPEAPDEALLHITADYRYTVWVNGEWIGQGPVRGWPQSYFYDTYEVSRVLRPEVNAIAVLLHTLEVSTFQYIPAGNPGFAARLSGGGMQMMWSVVTDASWICSPHPSLTDNTPRISTQQAFVEHFDARREPGGWKLPEFSVALVDDPSGPANEPANGSSEWRYAREADEMPVLQPRDIPHLTCEEIYPVSLRETSAVQLPLPAWSMDLRRLLLPEEASQDANPHLVRGMVATTVKAERPMSVRFRFQDRTSGLNTRMSVNGVSLIPIDDSGSHWSGLFHYDANLGIGENLLLFRFDGLAHEFTFQAAVEIITSEIAKGASEHSDAVEPIPCLPDIAEGRFAFYNAGGTDDEDGGIWTTMSSAVTWADWRTAADGRWSILPRAAEHDGNVFLSIRHAWPSASVDGGRPTDPTALPITAADFRCCGGNGEVALIDAPPEGKALRLVFEFEKMTAGLIEFELFGQDGATVDFYGFEAYQGNEPVHMDSMHNTMRYVCRQGWQSYRSLTHRSFRYLAVQFSGFRGQIRLKSIRCLLRTYPAPVIGHFRCSDERLNVVYDMSRWTARLCSDDVFVDCPTYEQAFWVGDAYVMSQATSSLFGAEPLIQRCLTLAAQSLDRSPAVESQVPSGWKNILSTWNLLWALACVEHADRTGDIAFAELIYPALRQQTLHYRQLLDEPTGLVRSPYWNLLDWADIDAPAGAIVTHVNAWYAECCRRIGLLAAQLGRNEDAAEFGSLSEALKDRLNVHLWDSSRQAFSDCLREDGTLSASASEQTQLVCLINDIPSKERRAALLRFVRGEATDTVRSATPFMRYFKLQALEQAGMIDALLREIRDVWGAMADSGSTTCWEDMPGRWSPGYPTRSYCHGWSVAPAYFLPRIVGGIGDIEAGSKSVAISPSFGDLRWADSCMMSPHGKIAVAWERTEQDFLARISLPPGITGRLRVPMHSWSVKALMVNGRSGAVGTHVVNGFWIVPLEGGSMSVVRASASGLL</sequence>
<dbReference type="PANTHER" id="PTHR34987">
    <property type="entry name" value="C, PUTATIVE (AFU_ORTHOLOGUE AFUA_3G02880)-RELATED"/>
    <property type="match status" value="1"/>
</dbReference>
<evidence type="ECO:0000259" key="3">
    <source>
        <dbReference type="Pfam" id="PF17390"/>
    </source>
</evidence>
<dbReference type="InterPro" id="IPR035396">
    <property type="entry name" value="Bac_rhamnosid6H"/>
</dbReference>
<dbReference type="InterPro" id="IPR013737">
    <property type="entry name" value="Bac_rhamnosid_N"/>
</dbReference>
<evidence type="ECO:0000259" key="2">
    <source>
        <dbReference type="Pfam" id="PF17389"/>
    </source>
</evidence>
<feature type="domain" description="Alpha-L-rhamnosidase six-hairpin glycosidase" evidence="2">
    <location>
        <begin position="580"/>
        <end position="917"/>
    </location>
</feature>
<dbReference type="SUPFAM" id="SSF48208">
    <property type="entry name" value="Six-hairpin glycosidases"/>
    <property type="match status" value="1"/>
</dbReference>
<dbReference type="EMBL" id="QRDZ01000025">
    <property type="protein sequence ID" value="RED63569.1"/>
    <property type="molecule type" value="Genomic_DNA"/>
</dbReference>
<dbReference type="GO" id="GO:0005975">
    <property type="term" value="P:carbohydrate metabolic process"/>
    <property type="evidence" value="ECO:0007669"/>
    <property type="project" value="InterPro"/>
</dbReference>
<dbReference type="InterPro" id="IPR008928">
    <property type="entry name" value="6-hairpin_glycosidase_sf"/>
</dbReference>
<dbReference type="AlphaFoldDB" id="A0A3D9IPY5"/>
<feature type="domain" description="Alpha-L-rhamnosidase C-terminal" evidence="3">
    <location>
        <begin position="919"/>
        <end position="982"/>
    </location>
</feature>
<dbReference type="Gene3D" id="2.60.420.10">
    <property type="entry name" value="Maltose phosphorylase, domain 3"/>
    <property type="match status" value="1"/>
</dbReference>
<dbReference type="Gene3D" id="1.50.10.10">
    <property type="match status" value="1"/>
</dbReference>
<feature type="domain" description="Bacterial alpha-L-rhamnosidase N-terminal" evidence="1">
    <location>
        <begin position="45"/>
        <end position="180"/>
    </location>
</feature>
<dbReference type="OrthoDB" id="9815108at2"/>
<dbReference type="InterPro" id="IPR035398">
    <property type="entry name" value="Bac_rhamnosid_C"/>
</dbReference>
<evidence type="ECO:0000313" key="5">
    <source>
        <dbReference type="Proteomes" id="UP000256977"/>
    </source>
</evidence>
<dbReference type="PANTHER" id="PTHR34987:SF2">
    <property type="entry name" value="B, PUTATIVE (AFU_ORTHOLOGUE AFUA_7G05040)-RELATED"/>
    <property type="match status" value="1"/>
</dbReference>
<protein>
    <submittedName>
        <fullName evidence="4">Alpha-L-rhamnosidase-like protein</fullName>
    </submittedName>
</protein>
<dbReference type="SUPFAM" id="SSF49785">
    <property type="entry name" value="Galactose-binding domain-like"/>
    <property type="match status" value="1"/>
</dbReference>
<evidence type="ECO:0000313" key="4">
    <source>
        <dbReference type="EMBL" id="RED63569.1"/>
    </source>
</evidence>
<dbReference type="InterPro" id="IPR012341">
    <property type="entry name" value="6hp_glycosidase-like_sf"/>
</dbReference>
<dbReference type="Pfam" id="PF17389">
    <property type="entry name" value="Bac_rhamnosid6H"/>
    <property type="match status" value="1"/>
</dbReference>
<gene>
    <name evidence="4" type="ORF">DFP98_125116</name>
</gene>
<organism evidence="4 5">
    <name type="scientific">Cohnella phaseoli</name>
    <dbReference type="NCBI Taxonomy" id="456490"/>
    <lineage>
        <taxon>Bacteria</taxon>
        <taxon>Bacillati</taxon>
        <taxon>Bacillota</taxon>
        <taxon>Bacilli</taxon>
        <taxon>Bacillales</taxon>
        <taxon>Paenibacillaceae</taxon>
        <taxon>Cohnella</taxon>
    </lineage>
</organism>
<dbReference type="RefSeq" id="WP_116063680.1">
    <property type="nucleotide sequence ID" value="NZ_QRDZ01000025.1"/>
</dbReference>
<dbReference type="Gene3D" id="2.60.120.260">
    <property type="entry name" value="Galactose-binding domain-like"/>
    <property type="match status" value="3"/>
</dbReference>
<comment type="caution">
    <text evidence="4">The sequence shown here is derived from an EMBL/GenBank/DDBJ whole genome shotgun (WGS) entry which is preliminary data.</text>
</comment>
<evidence type="ECO:0000259" key="1">
    <source>
        <dbReference type="Pfam" id="PF08531"/>
    </source>
</evidence>
<name>A0A3D9IPY5_9BACL</name>
<keyword evidence="5" id="KW-1185">Reference proteome</keyword>
<reference evidence="4 5" key="1">
    <citation type="submission" date="2018-07" db="EMBL/GenBank/DDBJ databases">
        <title>Genomic Encyclopedia of Type Strains, Phase III (KMG-III): the genomes of soil and plant-associated and newly described type strains.</title>
        <authorList>
            <person name="Whitman W."/>
        </authorList>
    </citation>
    <scope>NUCLEOTIDE SEQUENCE [LARGE SCALE GENOMIC DNA]</scope>
    <source>
        <strain evidence="4 5">CECT 7287</strain>
    </source>
</reference>
<proteinExistence type="predicted"/>
<accession>A0A3D9IPY5</accession>